<evidence type="ECO:0000313" key="2">
    <source>
        <dbReference type="Proteomes" id="UP000030151"/>
    </source>
</evidence>
<protein>
    <submittedName>
        <fullName evidence="1">Uncharacterized protein</fullName>
    </submittedName>
</protein>
<evidence type="ECO:0000313" key="1">
    <source>
        <dbReference type="EMBL" id="EXV04419.1"/>
    </source>
</evidence>
<name>A0A0A1V2M5_9HYPO</name>
<dbReference type="AlphaFoldDB" id="A0A0A1V2M5"/>
<dbReference type="Proteomes" id="UP000030151">
    <property type="component" value="Unassembled WGS sequence"/>
</dbReference>
<dbReference type="HOGENOM" id="CLU_2498337_0_0_1"/>
<reference evidence="1 2" key="1">
    <citation type="submission" date="2014-02" db="EMBL/GenBank/DDBJ databases">
        <title>The genome sequence of the entomopathogenic fungus Metarhizium robertsii ARSEF 2575.</title>
        <authorList>
            <person name="Giuliano Garisto Donzelli B."/>
            <person name="Roe B.A."/>
            <person name="Macmil S.L."/>
            <person name="Krasnoff S.B."/>
            <person name="Gibson D.M."/>
        </authorList>
    </citation>
    <scope>NUCLEOTIDE SEQUENCE [LARGE SCALE GENOMIC DNA]</scope>
    <source>
        <strain evidence="1 2">ARSEF 2575</strain>
    </source>
</reference>
<dbReference type="EMBL" id="JELW01000002">
    <property type="protein sequence ID" value="EXV04419.1"/>
    <property type="molecule type" value="Genomic_DNA"/>
</dbReference>
<sequence length="86" mass="9442">MSLARCISMGFAVYQPAKRTCYKAVYGLETDLVTPVSFISQLSQISLILKPVARFQTTIKLYLDGLHNTDQTEASVGCAQPENLSV</sequence>
<proteinExistence type="predicted"/>
<accession>A0A0A1V2M5</accession>
<gene>
    <name evidence="1" type="ORF">X797_002092</name>
</gene>
<organism evidence="1 2">
    <name type="scientific">Metarhizium robertsii</name>
    <dbReference type="NCBI Taxonomy" id="568076"/>
    <lineage>
        <taxon>Eukaryota</taxon>
        <taxon>Fungi</taxon>
        <taxon>Dikarya</taxon>
        <taxon>Ascomycota</taxon>
        <taxon>Pezizomycotina</taxon>
        <taxon>Sordariomycetes</taxon>
        <taxon>Hypocreomycetidae</taxon>
        <taxon>Hypocreales</taxon>
        <taxon>Clavicipitaceae</taxon>
        <taxon>Metarhizium</taxon>
    </lineage>
</organism>
<comment type="caution">
    <text evidence="1">The sequence shown here is derived from an EMBL/GenBank/DDBJ whole genome shotgun (WGS) entry which is preliminary data.</text>
</comment>